<keyword evidence="2" id="KW-0808">Transferase</keyword>
<evidence type="ECO:0000313" key="2">
    <source>
        <dbReference type="EMBL" id="SHK81610.1"/>
    </source>
</evidence>
<protein>
    <submittedName>
        <fullName evidence="2">Rhodanese-related sulfurtransferase</fullName>
    </submittedName>
</protein>
<evidence type="ECO:0000259" key="1">
    <source>
        <dbReference type="PROSITE" id="PS50206"/>
    </source>
</evidence>
<name>A0A1H0N0J1_9RHOB</name>
<dbReference type="InterPro" id="IPR036873">
    <property type="entry name" value="Rhodanese-like_dom_sf"/>
</dbReference>
<feature type="domain" description="Rhodanese" evidence="1">
    <location>
        <begin position="95"/>
        <end position="195"/>
    </location>
</feature>
<organism evidence="2 3">
    <name type="scientific">Lutimaribacter pacificus</name>
    <dbReference type="NCBI Taxonomy" id="391948"/>
    <lineage>
        <taxon>Bacteria</taxon>
        <taxon>Pseudomonadati</taxon>
        <taxon>Pseudomonadota</taxon>
        <taxon>Alphaproteobacteria</taxon>
        <taxon>Rhodobacterales</taxon>
        <taxon>Roseobacteraceae</taxon>
        <taxon>Lutimaribacter</taxon>
    </lineage>
</organism>
<sequence>MGRIVAVCIRSVPCYRWIQICACTVSCSRVASRVCYVTFGIATDQRMRFSNMALDLNRRRFVLGAHMTVLTVAASPLLAQSRSVWSAENAFDALLSDTARIIDVRTHKEWQETGVGAGVWPISMHASGFPDRLFRAKELSGDRTVGLICATGGRSASLLRALRQAGYSGYADISEGMLGSGEGPGWIASNLPTVPVDVALNGLPPALA</sequence>
<dbReference type="SUPFAM" id="SSF52821">
    <property type="entry name" value="Rhodanese/Cell cycle control phosphatase"/>
    <property type="match status" value="1"/>
</dbReference>
<dbReference type="EMBL" id="FQZZ01000010">
    <property type="protein sequence ID" value="SHK81610.1"/>
    <property type="molecule type" value="Genomic_DNA"/>
</dbReference>
<dbReference type="AlphaFoldDB" id="A0A1H0N0J1"/>
<proteinExistence type="predicted"/>
<dbReference type="Proteomes" id="UP000324252">
    <property type="component" value="Unassembled WGS sequence"/>
</dbReference>
<dbReference type="GO" id="GO:0016740">
    <property type="term" value="F:transferase activity"/>
    <property type="evidence" value="ECO:0007669"/>
    <property type="project" value="UniProtKB-KW"/>
</dbReference>
<gene>
    <name evidence="2" type="ORF">SAMN05444142_11027</name>
</gene>
<keyword evidence="3" id="KW-1185">Reference proteome</keyword>
<dbReference type="Pfam" id="PF00581">
    <property type="entry name" value="Rhodanese"/>
    <property type="match status" value="1"/>
</dbReference>
<reference evidence="2 3" key="1">
    <citation type="submission" date="2016-11" db="EMBL/GenBank/DDBJ databases">
        <authorList>
            <person name="Varghese N."/>
            <person name="Submissions S."/>
        </authorList>
    </citation>
    <scope>NUCLEOTIDE SEQUENCE [LARGE SCALE GENOMIC DNA]</scope>
    <source>
        <strain evidence="2 3">DSM 29620</strain>
    </source>
</reference>
<dbReference type="Gene3D" id="3.40.250.10">
    <property type="entry name" value="Rhodanese-like domain"/>
    <property type="match status" value="1"/>
</dbReference>
<dbReference type="PROSITE" id="PS50206">
    <property type="entry name" value="RHODANESE_3"/>
    <property type="match status" value="1"/>
</dbReference>
<evidence type="ECO:0000313" key="3">
    <source>
        <dbReference type="Proteomes" id="UP000324252"/>
    </source>
</evidence>
<accession>A0A1H0N0J1</accession>
<dbReference type="InterPro" id="IPR001763">
    <property type="entry name" value="Rhodanese-like_dom"/>
</dbReference>